<dbReference type="Pfam" id="PF00561">
    <property type="entry name" value="Abhydrolase_1"/>
    <property type="match status" value="1"/>
</dbReference>
<name>A0YB30_9GAMM</name>
<dbReference type="EMBL" id="AAVT01000002">
    <property type="protein sequence ID" value="EAW31760.1"/>
    <property type="molecule type" value="Genomic_DNA"/>
</dbReference>
<evidence type="ECO:0000256" key="1">
    <source>
        <dbReference type="ARBA" id="ARBA00022801"/>
    </source>
</evidence>
<reference evidence="3 4" key="1">
    <citation type="journal article" date="2010" name="J. Bacteriol.">
        <title>Genome sequence of the oligotrophic marine Gammaproteobacterium HTCC2143, isolated from the Oregon Coast.</title>
        <authorList>
            <person name="Oh H.M."/>
            <person name="Kang I."/>
            <person name="Ferriera S."/>
            <person name="Giovannoni S.J."/>
            <person name="Cho J.C."/>
        </authorList>
    </citation>
    <scope>NUCLEOTIDE SEQUENCE [LARGE SCALE GENOMIC DNA]</scope>
    <source>
        <strain evidence="3 4">HTCC2143</strain>
    </source>
</reference>
<keyword evidence="1 3" id="KW-0378">Hydrolase</keyword>
<evidence type="ECO:0000259" key="2">
    <source>
        <dbReference type="Pfam" id="PF00561"/>
    </source>
</evidence>
<proteinExistence type="predicted"/>
<keyword evidence="3" id="KW-0012">Acyltransferase</keyword>
<feature type="domain" description="AB hydrolase-1" evidence="2">
    <location>
        <begin position="8"/>
        <end position="87"/>
    </location>
</feature>
<dbReference type="Gene3D" id="3.40.50.1820">
    <property type="entry name" value="alpha/beta hydrolase"/>
    <property type="match status" value="1"/>
</dbReference>
<dbReference type="Proteomes" id="UP000004931">
    <property type="component" value="Unassembled WGS sequence"/>
</dbReference>
<dbReference type="InterPro" id="IPR000073">
    <property type="entry name" value="AB_hydrolase_1"/>
</dbReference>
<keyword evidence="4" id="KW-1185">Reference proteome</keyword>
<dbReference type="PANTHER" id="PTHR46118">
    <property type="entry name" value="PROTEIN ABHD11"/>
    <property type="match status" value="1"/>
</dbReference>
<dbReference type="eggNOG" id="COG0596">
    <property type="taxonomic scope" value="Bacteria"/>
</dbReference>
<sequence length="232" mass="25977">MGGNLSMIAKPLAESFKVYTLDLRNHGRSPRADSMTLSEMAADVREFMDAHGINRAHLLGHSLGGKVAMQVALNYPERVEKLVVADIAPVAYSGGHSDVFAGLEAVNLSKLTSRRDADKVLCQFIKEDNVRMFLLKNLYRGEKGEFEWRLNLPVLSRCYPCLGHANECDQPFTGPVLFIKGELSDYIKEAYSDATRLLFPRAQLKIIQNTGHWLHAENPVIFNQLVTRFLAS</sequence>
<dbReference type="AlphaFoldDB" id="A0YB30"/>
<dbReference type="InterPro" id="IPR000639">
    <property type="entry name" value="Epox_hydrolase-like"/>
</dbReference>
<dbReference type="GO" id="GO:0016787">
    <property type="term" value="F:hydrolase activity"/>
    <property type="evidence" value="ECO:0007669"/>
    <property type="project" value="UniProtKB-KW"/>
</dbReference>
<dbReference type="PRINTS" id="PR00111">
    <property type="entry name" value="ABHYDROLASE"/>
</dbReference>
<evidence type="ECO:0000313" key="3">
    <source>
        <dbReference type="EMBL" id="EAW31760.1"/>
    </source>
</evidence>
<keyword evidence="3" id="KW-0808">Transferase</keyword>
<dbReference type="PRINTS" id="PR00412">
    <property type="entry name" value="EPOXHYDRLASE"/>
</dbReference>
<gene>
    <name evidence="3" type="ORF">GP2143_04900</name>
</gene>
<dbReference type="PANTHER" id="PTHR46118:SF4">
    <property type="entry name" value="PROTEIN ABHD11"/>
    <property type="match status" value="1"/>
</dbReference>
<organism evidence="3 4">
    <name type="scientific">marine gamma proteobacterium HTCC2143</name>
    <dbReference type="NCBI Taxonomy" id="247633"/>
    <lineage>
        <taxon>Bacteria</taxon>
        <taxon>Pseudomonadati</taxon>
        <taxon>Pseudomonadota</taxon>
        <taxon>Gammaproteobacteria</taxon>
        <taxon>Cellvibrionales</taxon>
        <taxon>Spongiibacteraceae</taxon>
        <taxon>BD1-7 clade</taxon>
    </lineage>
</organism>
<protein>
    <submittedName>
        <fullName evidence="3">Predicted Hydrolase or acyltransferase (Alpha/beta hydrolase superfamily) protein</fullName>
    </submittedName>
</protein>
<comment type="caution">
    <text evidence="3">The sequence shown here is derived from an EMBL/GenBank/DDBJ whole genome shotgun (WGS) entry which is preliminary data.</text>
</comment>
<dbReference type="SUPFAM" id="SSF53474">
    <property type="entry name" value="alpha/beta-Hydrolases"/>
    <property type="match status" value="1"/>
</dbReference>
<dbReference type="STRING" id="247633.GP2143_04900"/>
<dbReference type="InterPro" id="IPR029058">
    <property type="entry name" value="AB_hydrolase_fold"/>
</dbReference>
<dbReference type="OrthoDB" id="9808398at2"/>
<accession>A0YB30</accession>
<evidence type="ECO:0000313" key="4">
    <source>
        <dbReference type="Proteomes" id="UP000004931"/>
    </source>
</evidence>
<dbReference type="GO" id="GO:0016746">
    <property type="term" value="F:acyltransferase activity"/>
    <property type="evidence" value="ECO:0007669"/>
    <property type="project" value="UniProtKB-KW"/>
</dbReference>